<reference evidence="3" key="2">
    <citation type="submission" date="2023-06" db="EMBL/GenBank/DDBJ databases">
        <authorList>
            <consortium name="Lawrence Berkeley National Laboratory"/>
            <person name="Haridas S."/>
            <person name="Hensen N."/>
            <person name="Bonometti L."/>
            <person name="Westerberg I."/>
            <person name="Brannstrom I.O."/>
            <person name="Guillou S."/>
            <person name="Cros-Aarteil S."/>
            <person name="Calhoun S."/>
            <person name="Kuo A."/>
            <person name="Mondo S."/>
            <person name="Pangilinan J."/>
            <person name="Riley R."/>
            <person name="LaButti K."/>
            <person name="Andreopoulos B."/>
            <person name="Lipzen A."/>
            <person name="Chen C."/>
            <person name="Yanf M."/>
            <person name="Daum C."/>
            <person name="Ng V."/>
            <person name="Clum A."/>
            <person name="Steindorff A."/>
            <person name="Ohm R."/>
            <person name="Martin F."/>
            <person name="Silar P."/>
            <person name="Natvig D."/>
            <person name="Lalanne C."/>
            <person name="Gautier V."/>
            <person name="Ament-velasquez S.L."/>
            <person name="Kruys A."/>
            <person name="Hutchinson M.I."/>
            <person name="Powell A.J."/>
            <person name="Barry K."/>
            <person name="Miller A.N."/>
            <person name="Grigoriev I.V."/>
            <person name="Debuchy R."/>
            <person name="Gladieux P."/>
            <person name="Thoren M.H."/>
            <person name="Johannesson H."/>
        </authorList>
    </citation>
    <scope>NUCLEOTIDE SEQUENCE</scope>
    <source>
        <strain evidence="3">CBS 232.78</strain>
    </source>
</reference>
<comment type="caution">
    <text evidence="3">The sequence shown here is derived from an EMBL/GenBank/DDBJ whole genome shotgun (WGS) entry which is preliminary data.</text>
</comment>
<feature type="chain" id="PRO_5042220984" description="Ecp2 effector protein domain-containing protein" evidence="2">
    <location>
        <begin position="22"/>
        <end position="187"/>
    </location>
</feature>
<feature type="signal peptide" evidence="2">
    <location>
        <begin position="1"/>
        <end position="21"/>
    </location>
</feature>
<feature type="compositionally biased region" description="Basic and acidic residues" evidence="1">
    <location>
        <begin position="31"/>
        <end position="43"/>
    </location>
</feature>
<proteinExistence type="predicted"/>
<feature type="compositionally biased region" description="Basic and acidic residues" evidence="1">
    <location>
        <begin position="60"/>
        <end position="73"/>
    </location>
</feature>
<dbReference type="AlphaFoldDB" id="A0AAE0U3Z2"/>
<evidence type="ECO:0000256" key="2">
    <source>
        <dbReference type="SAM" id="SignalP"/>
    </source>
</evidence>
<organism evidence="3 4">
    <name type="scientific">Podospora didyma</name>
    <dbReference type="NCBI Taxonomy" id="330526"/>
    <lineage>
        <taxon>Eukaryota</taxon>
        <taxon>Fungi</taxon>
        <taxon>Dikarya</taxon>
        <taxon>Ascomycota</taxon>
        <taxon>Pezizomycotina</taxon>
        <taxon>Sordariomycetes</taxon>
        <taxon>Sordariomycetidae</taxon>
        <taxon>Sordariales</taxon>
        <taxon>Podosporaceae</taxon>
        <taxon>Podospora</taxon>
    </lineage>
</organism>
<reference evidence="3" key="1">
    <citation type="journal article" date="2023" name="Mol. Phylogenet. Evol.">
        <title>Genome-scale phylogeny and comparative genomics of the fungal order Sordariales.</title>
        <authorList>
            <person name="Hensen N."/>
            <person name="Bonometti L."/>
            <person name="Westerberg I."/>
            <person name="Brannstrom I.O."/>
            <person name="Guillou S."/>
            <person name="Cros-Aarteil S."/>
            <person name="Calhoun S."/>
            <person name="Haridas S."/>
            <person name="Kuo A."/>
            <person name="Mondo S."/>
            <person name="Pangilinan J."/>
            <person name="Riley R."/>
            <person name="LaButti K."/>
            <person name="Andreopoulos B."/>
            <person name="Lipzen A."/>
            <person name="Chen C."/>
            <person name="Yan M."/>
            <person name="Daum C."/>
            <person name="Ng V."/>
            <person name="Clum A."/>
            <person name="Steindorff A."/>
            <person name="Ohm R.A."/>
            <person name="Martin F."/>
            <person name="Silar P."/>
            <person name="Natvig D.O."/>
            <person name="Lalanne C."/>
            <person name="Gautier V."/>
            <person name="Ament-Velasquez S.L."/>
            <person name="Kruys A."/>
            <person name="Hutchinson M.I."/>
            <person name="Powell A.J."/>
            <person name="Barry K."/>
            <person name="Miller A.N."/>
            <person name="Grigoriev I.V."/>
            <person name="Debuchy R."/>
            <person name="Gladieux P."/>
            <person name="Hiltunen Thoren M."/>
            <person name="Johannesson H."/>
        </authorList>
    </citation>
    <scope>NUCLEOTIDE SEQUENCE</scope>
    <source>
        <strain evidence="3">CBS 232.78</strain>
    </source>
</reference>
<evidence type="ECO:0008006" key="5">
    <source>
        <dbReference type="Google" id="ProtNLM"/>
    </source>
</evidence>
<accession>A0AAE0U3Z2</accession>
<protein>
    <recommendedName>
        <fullName evidence="5">Ecp2 effector protein domain-containing protein</fullName>
    </recommendedName>
</protein>
<sequence length="187" mass="19991">MGHINALKPFLAVSFCSVVLGAPTPAGLDRPQPDPHTPMDKPDTLPWTSPTHSHGQARHTPTDKPGKGFDPKYKTKPGQPESSDDSDSALSKRVVINGESCVLWLNTAYPYSAMGKLADSAGGVCTAVIVGSRFQPAYDNGERLDGSDVIAVFESSLYQGVDGSTWYDEAYDFAVFVTSGQVSDQHS</sequence>
<gene>
    <name evidence="3" type="ORF">B0H63DRAFT_446175</name>
</gene>
<feature type="region of interest" description="Disordered" evidence="1">
    <location>
        <begin position="26"/>
        <end position="90"/>
    </location>
</feature>
<dbReference type="EMBL" id="JAULSW010000002">
    <property type="protein sequence ID" value="KAK3390021.1"/>
    <property type="molecule type" value="Genomic_DNA"/>
</dbReference>
<keyword evidence="2" id="KW-0732">Signal</keyword>
<dbReference type="Proteomes" id="UP001285441">
    <property type="component" value="Unassembled WGS sequence"/>
</dbReference>
<evidence type="ECO:0000313" key="4">
    <source>
        <dbReference type="Proteomes" id="UP001285441"/>
    </source>
</evidence>
<name>A0AAE0U3Z2_9PEZI</name>
<evidence type="ECO:0000256" key="1">
    <source>
        <dbReference type="SAM" id="MobiDB-lite"/>
    </source>
</evidence>
<keyword evidence="4" id="KW-1185">Reference proteome</keyword>
<evidence type="ECO:0000313" key="3">
    <source>
        <dbReference type="EMBL" id="KAK3390021.1"/>
    </source>
</evidence>